<dbReference type="InterPro" id="IPR033717">
    <property type="entry name" value="UDPK"/>
</dbReference>
<keyword evidence="12 15" id="KW-0472">Membrane</keyword>
<reference evidence="16 17" key="1">
    <citation type="submission" date="2024-04" db="EMBL/GenBank/DDBJ databases">
        <title>draft genome sequnece of Flavobacterium buctense JCM 30750.</title>
        <authorList>
            <person name="Kim D.-U."/>
        </authorList>
    </citation>
    <scope>NUCLEOTIDE SEQUENCE [LARGE SCALE GENOMIC DNA]</scope>
    <source>
        <strain evidence="16 17">JCM 30750</strain>
    </source>
</reference>
<evidence type="ECO:0000256" key="1">
    <source>
        <dbReference type="ARBA" id="ARBA00004651"/>
    </source>
</evidence>
<feature type="transmembrane region" description="Helical" evidence="15">
    <location>
        <begin position="34"/>
        <end position="53"/>
    </location>
</feature>
<accession>A0ABU9E2C7</accession>
<dbReference type="GO" id="GO:0016301">
    <property type="term" value="F:kinase activity"/>
    <property type="evidence" value="ECO:0007669"/>
    <property type="project" value="UniProtKB-KW"/>
</dbReference>
<keyword evidence="13" id="KW-0594">Phospholipid biosynthesis</keyword>
<evidence type="ECO:0000256" key="4">
    <source>
        <dbReference type="ARBA" id="ARBA00022516"/>
    </source>
</evidence>
<keyword evidence="6 15" id="KW-0812">Transmembrane</keyword>
<comment type="caution">
    <text evidence="16">The sequence shown here is derived from an EMBL/GenBank/DDBJ whole genome shotgun (WGS) entry which is preliminary data.</text>
</comment>
<evidence type="ECO:0000256" key="10">
    <source>
        <dbReference type="ARBA" id="ARBA00022989"/>
    </source>
</evidence>
<keyword evidence="3" id="KW-1003">Cell membrane</keyword>
<evidence type="ECO:0000256" key="6">
    <source>
        <dbReference type="ARBA" id="ARBA00022692"/>
    </source>
</evidence>
<sequence length="124" mass="13815">MEFEKDNSFITGRIKSVGFAVKGAFKLITTEHSVMVQFSLAILMIVAGFYFEIDRYEWMMQILAFGLVLGIESMNTGIEKMADFVHPEFHDRIGFIKDIAAGGVLFAAIAAIAIGLLIYVPKFI</sequence>
<evidence type="ECO:0000256" key="11">
    <source>
        <dbReference type="ARBA" id="ARBA00023098"/>
    </source>
</evidence>
<evidence type="ECO:0000256" key="9">
    <source>
        <dbReference type="ARBA" id="ARBA00022840"/>
    </source>
</evidence>
<proteinExistence type="inferred from homology"/>
<evidence type="ECO:0000313" key="17">
    <source>
        <dbReference type="Proteomes" id="UP001491349"/>
    </source>
</evidence>
<dbReference type="Pfam" id="PF01219">
    <property type="entry name" value="DAGK_prokar"/>
    <property type="match status" value="1"/>
</dbReference>
<evidence type="ECO:0000256" key="7">
    <source>
        <dbReference type="ARBA" id="ARBA00022741"/>
    </source>
</evidence>
<dbReference type="PANTHER" id="PTHR34299:SF1">
    <property type="entry name" value="DIACYLGLYCEROL KINASE"/>
    <property type="match status" value="1"/>
</dbReference>
<keyword evidence="14" id="KW-1208">Phospholipid metabolism</keyword>
<dbReference type="Proteomes" id="UP001491349">
    <property type="component" value="Unassembled WGS sequence"/>
</dbReference>
<evidence type="ECO:0000256" key="14">
    <source>
        <dbReference type="ARBA" id="ARBA00023264"/>
    </source>
</evidence>
<dbReference type="Gene3D" id="1.10.287.3610">
    <property type="match status" value="1"/>
</dbReference>
<keyword evidence="7" id="KW-0547">Nucleotide-binding</keyword>
<comment type="subcellular location">
    <subcellularLocation>
        <location evidence="1">Cell membrane</location>
        <topology evidence="1">Multi-pass membrane protein</topology>
    </subcellularLocation>
</comment>
<evidence type="ECO:0000313" key="16">
    <source>
        <dbReference type="EMBL" id="MEK8180780.1"/>
    </source>
</evidence>
<protein>
    <submittedName>
        <fullName evidence="16">Diacylglycerol kinase family protein</fullName>
        <ecNumber evidence="16">2.7.1.-</ecNumber>
    </submittedName>
</protein>
<keyword evidence="10 15" id="KW-1133">Transmembrane helix</keyword>
<dbReference type="EC" id="2.7.1.-" evidence="16"/>
<organism evidence="16 17">
    <name type="scientific">Flavobacterium buctense</name>
    <dbReference type="NCBI Taxonomy" id="1648146"/>
    <lineage>
        <taxon>Bacteria</taxon>
        <taxon>Pseudomonadati</taxon>
        <taxon>Bacteroidota</taxon>
        <taxon>Flavobacteriia</taxon>
        <taxon>Flavobacteriales</taxon>
        <taxon>Flavobacteriaceae</taxon>
        <taxon>Flavobacterium</taxon>
    </lineage>
</organism>
<evidence type="ECO:0000256" key="12">
    <source>
        <dbReference type="ARBA" id="ARBA00023136"/>
    </source>
</evidence>
<keyword evidence="9" id="KW-0067">ATP-binding</keyword>
<comment type="similarity">
    <text evidence="2">Belongs to the bacterial diacylglycerol kinase family.</text>
</comment>
<evidence type="ECO:0000256" key="13">
    <source>
        <dbReference type="ARBA" id="ARBA00023209"/>
    </source>
</evidence>
<evidence type="ECO:0000256" key="5">
    <source>
        <dbReference type="ARBA" id="ARBA00022679"/>
    </source>
</evidence>
<dbReference type="InterPro" id="IPR036945">
    <property type="entry name" value="DAGK_sf"/>
</dbReference>
<gene>
    <name evidence="16" type="ORF">WMW71_10565</name>
</gene>
<keyword evidence="8 16" id="KW-0418">Kinase</keyword>
<dbReference type="PANTHER" id="PTHR34299">
    <property type="entry name" value="DIACYLGLYCEROL KINASE"/>
    <property type="match status" value="1"/>
</dbReference>
<evidence type="ECO:0000256" key="2">
    <source>
        <dbReference type="ARBA" id="ARBA00005967"/>
    </source>
</evidence>
<feature type="transmembrane region" description="Helical" evidence="15">
    <location>
        <begin position="99"/>
        <end position="120"/>
    </location>
</feature>
<evidence type="ECO:0000256" key="3">
    <source>
        <dbReference type="ARBA" id="ARBA00022475"/>
    </source>
</evidence>
<keyword evidence="5 16" id="KW-0808">Transferase</keyword>
<evidence type="ECO:0000256" key="8">
    <source>
        <dbReference type="ARBA" id="ARBA00022777"/>
    </source>
</evidence>
<evidence type="ECO:0000256" key="15">
    <source>
        <dbReference type="SAM" id="Phobius"/>
    </source>
</evidence>
<dbReference type="InterPro" id="IPR000829">
    <property type="entry name" value="DAGK"/>
</dbReference>
<dbReference type="RefSeq" id="WP_187661169.1">
    <property type="nucleotide sequence ID" value="NZ_JACTAB010000010.1"/>
</dbReference>
<keyword evidence="11" id="KW-0443">Lipid metabolism</keyword>
<keyword evidence="17" id="KW-1185">Reference proteome</keyword>
<dbReference type="CDD" id="cd14265">
    <property type="entry name" value="UDPK_IM_like"/>
    <property type="match status" value="1"/>
</dbReference>
<keyword evidence="4" id="KW-0444">Lipid biosynthesis</keyword>
<dbReference type="EMBL" id="JBBPCB010000006">
    <property type="protein sequence ID" value="MEK8180780.1"/>
    <property type="molecule type" value="Genomic_DNA"/>
</dbReference>
<name>A0ABU9E2C7_9FLAO</name>